<evidence type="ECO:0000256" key="1">
    <source>
        <dbReference type="SAM" id="MobiDB-lite"/>
    </source>
</evidence>
<dbReference type="VEuPathDB" id="TriTrypDB:Lsey_0249_0020"/>
<reference evidence="2 3" key="1">
    <citation type="journal article" date="2015" name="PLoS Pathog.">
        <title>Leptomonas seymouri: Adaptations to the Dixenous Life Cycle Analyzed by Genome Sequencing, Transcriptome Profiling and Co-infection with Leishmania donovani.</title>
        <authorList>
            <person name="Kraeva N."/>
            <person name="Butenko A."/>
            <person name="Hlavacova J."/>
            <person name="Kostygov A."/>
            <person name="Myskova J."/>
            <person name="Grybchuk D."/>
            <person name="Lestinova T."/>
            <person name="Votypka J."/>
            <person name="Volf P."/>
            <person name="Opperdoes F."/>
            <person name="Flegontov P."/>
            <person name="Lukes J."/>
            <person name="Yurchenko V."/>
        </authorList>
    </citation>
    <scope>NUCLEOTIDE SEQUENCE [LARGE SCALE GENOMIC DNA]</scope>
    <source>
        <strain evidence="2 3">ATCC 30220</strain>
    </source>
</reference>
<evidence type="ECO:0000313" key="3">
    <source>
        <dbReference type="Proteomes" id="UP000038009"/>
    </source>
</evidence>
<protein>
    <submittedName>
        <fullName evidence="2">Uncharacterized protein</fullName>
    </submittedName>
</protein>
<sequence>MPPIELHSLKSFSAWLHECFVEAVPFGLSLRLRPLISSSGIVSVRPHVGHVLLSLLARDPSESLTGGSTRSGANSSPLGDVALTSRNTPEQRRYPPPRCSSETEGRHSGRSGAAHTRVSADACPSSAGGNPHSYPLLLQSLLQLTRSDATCVSSSATAAVGAAAVDGVGRKLHLLAALLHHCAQWWASGNKTCSSNSTGDRSNNQRGSLPQPFLFFESSVVAVPLPADGTLQLHCAEHLLLRVLRRLSQRGGWRLHTRPPSGGETNEGQDWLDYVVYQAVHCDLQPSGEYRSFLSEPPSTSTSPCSASTARENSLGLEPALSKPFVSVEVVRAVLWHILATEVDGDALVALHRLAENFLCWPAAAAEDSEALSAHCGRRVPLSSVRCALHRLLQNPERAFTCFPPTLSTEVGASSVALLPPVSGPIALSRVLPPEILVIPFSGEYAELAGGDAARPAMTPRFFLRGVRRTSADGDVRRSLLRVLLLRVDPEGGWLPAAEALANCRSFHASFQRQGGGEIPGDTLPTSKGSDDVGEADPDDFALQEAQSAGRRLVINDPSGTSNQAGRSLLQLGDTERSPAEDAIISFLTANVLREAPFAPAMASADAKAQLIWSATVRLYLYTLLHGVRVILTPERLPAFTKSFGYRHLEQLHRTLCNLRGRLTVEMELLREHSSLAAAATALLNSTCAREPPVAIYLVDQLDLQAFARLQEEAGQYRPEGREGPLHPLLPLVLCRDSLRHPVPHSWMPFDAATPAPIPVCANTTISLQQGVFGVSHCCVLDEEVACRTWVQQPSLMDADVLMETCAGLERLSAANKRSLCLVAFAPPRKVLSGGAERKAKPTVGSGVQEYEQRGPTILLVAATHVHAVHYVGLLRKAGLALQDALLHLPTRISYSSGDQGPSGPSSESLCGAVRGGGAFYVAVAKQLRLLLLRLQGAPLTASSTTPSAADCVGVDVPLRERRWVCYVMYLLAEACGAVATQHAEPLIAGGSEANVALPASSRAWTCGPRARRRLWLEVLRGAVESRAPIPFVTTTEPPPRPTLHVQHANIARFSTCLRCLQVCSHDGHSTTEDPSTPYEVAMRWFASPPPWQIHGATCEAGHGGALPLFEPLHTNTRAVREALSLLLLSLSAAV</sequence>
<accession>A0A0N0P3U8</accession>
<keyword evidence="3" id="KW-1185">Reference proteome</keyword>
<gene>
    <name evidence="2" type="ORF">ABL78_6390</name>
</gene>
<proteinExistence type="predicted"/>
<feature type="region of interest" description="Disordered" evidence="1">
    <location>
        <begin position="63"/>
        <end position="126"/>
    </location>
</feature>
<feature type="compositionally biased region" description="Polar residues" evidence="1">
    <location>
        <begin position="63"/>
        <end position="77"/>
    </location>
</feature>
<dbReference type="Proteomes" id="UP000038009">
    <property type="component" value="Unassembled WGS sequence"/>
</dbReference>
<name>A0A0N0P3U8_LEPSE</name>
<dbReference type="AlphaFoldDB" id="A0A0N0P3U8"/>
<evidence type="ECO:0000313" key="2">
    <source>
        <dbReference type="EMBL" id="KPI84549.1"/>
    </source>
</evidence>
<comment type="caution">
    <text evidence="2">The sequence shown here is derived from an EMBL/GenBank/DDBJ whole genome shotgun (WGS) entry which is preliminary data.</text>
</comment>
<dbReference type="EMBL" id="LJSK01000249">
    <property type="protein sequence ID" value="KPI84549.1"/>
    <property type="molecule type" value="Genomic_DNA"/>
</dbReference>
<feature type="region of interest" description="Disordered" evidence="1">
    <location>
        <begin position="512"/>
        <end position="536"/>
    </location>
</feature>
<dbReference type="OrthoDB" id="273544at2759"/>
<dbReference type="OMA" id="CQREPPI"/>
<organism evidence="2 3">
    <name type="scientific">Leptomonas seymouri</name>
    <dbReference type="NCBI Taxonomy" id="5684"/>
    <lineage>
        <taxon>Eukaryota</taxon>
        <taxon>Discoba</taxon>
        <taxon>Euglenozoa</taxon>
        <taxon>Kinetoplastea</taxon>
        <taxon>Metakinetoplastina</taxon>
        <taxon>Trypanosomatida</taxon>
        <taxon>Trypanosomatidae</taxon>
        <taxon>Leishmaniinae</taxon>
        <taxon>Leptomonas</taxon>
    </lineage>
</organism>